<dbReference type="Proteomes" id="UP000297496">
    <property type="component" value="Unassembled WGS sequence"/>
</dbReference>
<evidence type="ECO:0000313" key="2">
    <source>
        <dbReference type="EMBL" id="TGN64460.1"/>
    </source>
</evidence>
<dbReference type="RefSeq" id="WP_135838970.1">
    <property type="nucleotide sequence ID" value="NZ_SRRO01000001.1"/>
</dbReference>
<protein>
    <submittedName>
        <fullName evidence="2">Uncharacterized protein</fullName>
    </submittedName>
</protein>
<accession>A0A4Z1CKC6</accession>
<sequence>MHLAPDTTVTGSDRQLARLFLRSAWRAARQMFWGIDAASRLRHGMDVPADHGARREPSVTCSAHRPR</sequence>
<name>A0A4Z1CKC6_9ACTN</name>
<keyword evidence="3" id="KW-1185">Reference proteome</keyword>
<feature type="compositionally biased region" description="Basic and acidic residues" evidence="1">
    <location>
        <begin position="47"/>
        <end position="57"/>
    </location>
</feature>
<dbReference type="AlphaFoldDB" id="A0A4Z1CKC6"/>
<evidence type="ECO:0000313" key="3">
    <source>
        <dbReference type="Proteomes" id="UP000297496"/>
    </source>
</evidence>
<gene>
    <name evidence="2" type="ORF">EXE59_11175</name>
</gene>
<feature type="region of interest" description="Disordered" evidence="1">
    <location>
        <begin position="47"/>
        <end position="67"/>
    </location>
</feature>
<reference evidence="2 3" key="1">
    <citation type="submission" date="2019-04" db="EMBL/GenBank/DDBJ databases">
        <title>Three New Species of Nocardioides, Nocardioides euryhalodurans sp. nov., Nocardioides seonyuensis sp. nov. and Nocardioides eburneoflavus sp. nov. Isolated from Soil.</title>
        <authorList>
            <person name="Roh S.G."/>
            <person name="Lee C."/>
            <person name="Kim M.-K."/>
            <person name="Kim S.B."/>
        </authorList>
    </citation>
    <scope>NUCLEOTIDE SEQUENCE [LARGE SCALE GENOMIC DNA]</scope>
    <source>
        <strain evidence="2 3">MMS17-SY213</strain>
    </source>
</reference>
<dbReference type="OrthoDB" id="3697133at2"/>
<organism evidence="2 3">
    <name type="scientific">Nocardioides eburneiflavus</name>
    <dbReference type="NCBI Taxonomy" id="2518372"/>
    <lineage>
        <taxon>Bacteria</taxon>
        <taxon>Bacillati</taxon>
        <taxon>Actinomycetota</taxon>
        <taxon>Actinomycetes</taxon>
        <taxon>Propionibacteriales</taxon>
        <taxon>Nocardioidaceae</taxon>
        <taxon>Nocardioides</taxon>
    </lineage>
</organism>
<evidence type="ECO:0000256" key="1">
    <source>
        <dbReference type="SAM" id="MobiDB-lite"/>
    </source>
</evidence>
<dbReference type="EMBL" id="SRRO01000001">
    <property type="protein sequence ID" value="TGN64460.1"/>
    <property type="molecule type" value="Genomic_DNA"/>
</dbReference>
<proteinExistence type="predicted"/>
<comment type="caution">
    <text evidence="2">The sequence shown here is derived from an EMBL/GenBank/DDBJ whole genome shotgun (WGS) entry which is preliminary data.</text>
</comment>